<dbReference type="GO" id="GO:0005524">
    <property type="term" value="F:ATP binding"/>
    <property type="evidence" value="ECO:0007669"/>
    <property type="project" value="UniProtKB-KW"/>
</dbReference>
<dbReference type="InterPro" id="IPR027417">
    <property type="entry name" value="P-loop_NTPase"/>
</dbReference>
<evidence type="ECO:0000256" key="7">
    <source>
        <dbReference type="ARBA" id="ARBA00023136"/>
    </source>
</evidence>
<dbReference type="PANTHER" id="PTHR42788:SF17">
    <property type="entry name" value="ALIPHATIC SULFONATES IMPORT ATP-BINDING PROTEIN SSUB"/>
    <property type="match status" value="1"/>
</dbReference>
<dbReference type="EMBL" id="NEVR01000003">
    <property type="protein sequence ID" value="OZI63906.1"/>
    <property type="molecule type" value="Genomic_DNA"/>
</dbReference>
<dbReference type="PROSITE" id="PS50893">
    <property type="entry name" value="ABC_TRANSPORTER_2"/>
    <property type="match status" value="1"/>
</dbReference>
<feature type="domain" description="ABC transporter" evidence="9">
    <location>
        <begin position="42"/>
        <end position="265"/>
    </location>
</feature>
<dbReference type="Pfam" id="PF00005">
    <property type="entry name" value="ABC_tran"/>
    <property type="match status" value="1"/>
</dbReference>
<comment type="similarity">
    <text evidence="1">Belongs to the ABC transporter superfamily.</text>
</comment>
<keyword evidence="6" id="KW-1278">Translocase</keyword>
<gene>
    <name evidence="10" type="ORF">CAL27_15030</name>
</gene>
<dbReference type="CDD" id="cd03293">
    <property type="entry name" value="ABC_NrtD_SsuB_transporters"/>
    <property type="match status" value="1"/>
</dbReference>
<evidence type="ECO:0000313" key="10">
    <source>
        <dbReference type="EMBL" id="OZI63906.1"/>
    </source>
</evidence>
<accession>A0ABX4EXT4</accession>
<evidence type="ECO:0000256" key="4">
    <source>
        <dbReference type="ARBA" id="ARBA00022741"/>
    </source>
</evidence>
<evidence type="ECO:0000256" key="3">
    <source>
        <dbReference type="ARBA" id="ARBA00022475"/>
    </source>
</evidence>
<dbReference type="InterPro" id="IPR017871">
    <property type="entry name" value="ABC_transporter-like_CS"/>
</dbReference>
<protein>
    <submittedName>
        <fullName evidence="10">Sulfonate ABC transporter ATP-binding protein</fullName>
    </submittedName>
</protein>
<evidence type="ECO:0000259" key="9">
    <source>
        <dbReference type="PROSITE" id="PS50893"/>
    </source>
</evidence>
<keyword evidence="3" id="KW-1003">Cell membrane</keyword>
<dbReference type="InterPro" id="IPR003439">
    <property type="entry name" value="ABC_transporter-like_ATP-bd"/>
</dbReference>
<reference evidence="10 11" key="1">
    <citation type="submission" date="2017-05" db="EMBL/GenBank/DDBJ databases">
        <title>Complete and WGS of Bordetella genogroups.</title>
        <authorList>
            <person name="Spilker T."/>
            <person name="Lipuma J."/>
        </authorList>
    </citation>
    <scope>NUCLEOTIDE SEQUENCE [LARGE SCALE GENOMIC DNA]</scope>
    <source>
        <strain evidence="10 11">AU9795</strain>
    </source>
</reference>
<dbReference type="InterPro" id="IPR003593">
    <property type="entry name" value="AAA+_ATPase"/>
</dbReference>
<evidence type="ECO:0000256" key="1">
    <source>
        <dbReference type="ARBA" id="ARBA00005417"/>
    </source>
</evidence>
<dbReference type="PROSITE" id="PS00211">
    <property type="entry name" value="ABC_TRANSPORTER_1"/>
    <property type="match status" value="1"/>
</dbReference>
<comment type="caution">
    <text evidence="10">The sequence shown here is derived from an EMBL/GenBank/DDBJ whole genome shotgun (WGS) entry which is preliminary data.</text>
</comment>
<keyword evidence="11" id="KW-1185">Reference proteome</keyword>
<dbReference type="Proteomes" id="UP000216354">
    <property type="component" value="Unassembled WGS sequence"/>
</dbReference>
<dbReference type="PANTHER" id="PTHR42788">
    <property type="entry name" value="TAURINE IMPORT ATP-BINDING PROTEIN-RELATED"/>
    <property type="match status" value="1"/>
</dbReference>
<keyword evidence="4" id="KW-0547">Nucleotide-binding</keyword>
<dbReference type="Gene3D" id="3.40.50.300">
    <property type="entry name" value="P-loop containing nucleotide triphosphate hydrolases"/>
    <property type="match status" value="1"/>
</dbReference>
<keyword evidence="2" id="KW-0813">Transport</keyword>
<organism evidence="10 11">
    <name type="scientific">Bordetella genomosp. 1</name>
    <dbReference type="NCBI Taxonomy" id="1395607"/>
    <lineage>
        <taxon>Bacteria</taxon>
        <taxon>Pseudomonadati</taxon>
        <taxon>Pseudomonadota</taxon>
        <taxon>Betaproteobacteria</taxon>
        <taxon>Burkholderiales</taxon>
        <taxon>Alcaligenaceae</taxon>
        <taxon>Bordetella</taxon>
    </lineage>
</organism>
<proteinExistence type="inferred from homology"/>
<feature type="region of interest" description="Disordered" evidence="8">
    <location>
        <begin position="19"/>
        <end position="38"/>
    </location>
</feature>
<dbReference type="SMART" id="SM00382">
    <property type="entry name" value="AAA"/>
    <property type="match status" value="1"/>
</dbReference>
<evidence type="ECO:0000256" key="2">
    <source>
        <dbReference type="ARBA" id="ARBA00022448"/>
    </source>
</evidence>
<dbReference type="RefSeq" id="WP_094831972.1">
    <property type="nucleotide sequence ID" value="NZ_NEVR01000003.1"/>
</dbReference>
<keyword evidence="7" id="KW-0472">Membrane</keyword>
<evidence type="ECO:0000313" key="11">
    <source>
        <dbReference type="Proteomes" id="UP000216354"/>
    </source>
</evidence>
<dbReference type="InterPro" id="IPR050166">
    <property type="entry name" value="ABC_transporter_ATP-bind"/>
</dbReference>
<evidence type="ECO:0000256" key="5">
    <source>
        <dbReference type="ARBA" id="ARBA00022840"/>
    </source>
</evidence>
<evidence type="ECO:0000256" key="8">
    <source>
        <dbReference type="SAM" id="MobiDB-lite"/>
    </source>
</evidence>
<evidence type="ECO:0000256" key="6">
    <source>
        <dbReference type="ARBA" id="ARBA00022967"/>
    </source>
</evidence>
<keyword evidence="5 10" id="KW-0067">ATP-binding</keyword>
<sequence>MFLNPNEFELMRYLEDEAARRDSEPPQPDGRAAHAAPPPVGVQLARLSKRYGARSVLDDISLTIRAGEFVAVVGRSGCGKSTLLRLLAGLERPDAAPGALRFDGVPVKGADPRVRLMFQEARLLPWRSVLANVGLGLPRWRLGQARDVLREVGLAGRAADWPSALSGGQRQRVALARALVHRPGLLLLDEPLGALDALTRIEMQQLIEGLWQRDGFTAVLVTHDVAEAVALADRILVIDEGKVVFDERVALARPRARGHPEFARMEARVLDVIFKRTPAPPPAPPPVIQIRHLRLAV</sequence>
<name>A0ABX4EXT4_9BORD</name>
<dbReference type="SUPFAM" id="SSF52540">
    <property type="entry name" value="P-loop containing nucleoside triphosphate hydrolases"/>
    <property type="match status" value="1"/>
</dbReference>